<dbReference type="PROSITE" id="PS50089">
    <property type="entry name" value="ZF_RING_2"/>
    <property type="match status" value="1"/>
</dbReference>
<evidence type="ECO:0000313" key="3">
    <source>
        <dbReference type="Proteomes" id="UP001499884"/>
    </source>
</evidence>
<gene>
    <name evidence="2" type="ORF">GCM10023082_07390</name>
</gene>
<dbReference type="InterPro" id="IPR051324">
    <property type="entry name" value="Stress/Tellurium_Resist"/>
</dbReference>
<dbReference type="InterPro" id="IPR001841">
    <property type="entry name" value="Znf_RING"/>
</dbReference>
<keyword evidence="3" id="KW-1185">Reference proteome</keyword>
<dbReference type="RefSeq" id="WP_345640982.1">
    <property type="nucleotide sequence ID" value="NZ_BAABEP010000002.1"/>
</dbReference>
<dbReference type="Gene3D" id="3.30.40.10">
    <property type="entry name" value="Zinc/RING finger domain, C3HC4 (zinc finger)"/>
    <property type="match status" value="1"/>
</dbReference>
<dbReference type="CDD" id="cd06974">
    <property type="entry name" value="TerD_like"/>
    <property type="match status" value="1"/>
</dbReference>
<dbReference type="Gene3D" id="2.60.60.30">
    <property type="entry name" value="sav2460 like domains"/>
    <property type="match status" value="1"/>
</dbReference>
<dbReference type="NCBIfam" id="NF041916">
    <property type="entry name" value="RING_SCO0854"/>
    <property type="match status" value="1"/>
</dbReference>
<dbReference type="InterPro" id="IPR003325">
    <property type="entry name" value="TerD"/>
</dbReference>
<proteinExistence type="predicted"/>
<dbReference type="InterPro" id="IPR013083">
    <property type="entry name" value="Znf_RING/FYVE/PHD"/>
</dbReference>
<name>A0ABP7DYY7_9ACTN</name>
<organism evidence="2 3">
    <name type="scientific">Streptomyces tremellae</name>
    <dbReference type="NCBI Taxonomy" id="1124239"/>
    <lineage>
        <taxon>Bacteria</taxon>
        <taxon>Bacillati</taxon>
        <taxon>Actinomycetota</taxon>
        <taxon>Actinomycetes</taxon>
        <taxon>Kitasatosporales</taxon>
        <taxon>Streptomycetaceae</taxon>
        <taxon>Streptomyces</taxon>
    </lineage>
</organism>
<reference evidence="3" key="1">
    <citation type="journal article" date="2019" name="Int. J. Syst. Evol. Microbiol.">
        <title>The Global Catalogue of Microorganisms (GCM) 10K type strain sequencing project: providing services to taxonomists for standard genome sequencing and annotation.</title>
        <authorList>
            <consortium name="The Broad Institute Genomics Platform"/>
            <consortium name="The Broad Institute Genome Sequencing Center for Infectious Disease"/>
            <person name="Wu L."/>
            <person name="Ma J."/>
        </authorList>
    </citation>
    <scope>NUCLEOTIDE SEQUENCE [LARGE SCALE GENOMIC DNA]</scope>
    <source>
        <strain evidence="3">JCM 30846</strain>
    </source>
</reference>
<dbReference type="CDD" id="cd16528">
    <property type="entry name" value="RING-HC_prokRING"/>
    <property type="match status" value="1"/>
</dbReference>
<dbReference type="Proteomes" id="UP001499884">
    <property type="component" value="Unassembled WGS sequence"/>
</dbReference>
<dbReference type="PANTHER" id="PTHR32097:SF18">
    <property type="entry name" value="RING-TYPE DOMAIN-CONTAINING PROTEIN"/>
    <property type="match status" value="1"/>
</dbReference>
<dbReference type="SUPFAM" id="SSF57850">
    <property type="entry name" value="RING/U-box"/>
    <property type="match status" value="1"/>
</dbReference>
<protein>
    <recommendedName>
        <fullName evidence="1">RING-type domain-containing protein</fullName>
    </recommendedName>
</protein>
<comment type="caution">
    <text evidence="2">The sequence shown here is derived from an EMBL/GenBank/DDBJ whole genome shotgun (WGS) entry which is preliminary data.</text>
</comment>
<dbReference type="PANTHER" id="PTHR32097">
    <property type="entry name" value="CAMP-BINDING PROTEIN 1-RELATED"/>
    <property type="match status" value="1"/>
</dbReference>
<dbReference type="EMBL" id="BAABEP010000002">
    <property type="protein sequence ID" value="GAA3712096.1"/>
    <property type="molecule type" value="Genomic_DNA"/>
</dbReference>
<dbReference type="Pfam" id="PF14447">
    <property type="entry name" value="Prok-RING_4"/>
    <property type="match status" value="1"/>
</dbReference>
<accession>A0ABP7DYY7</accession>
<evidence type="ECO:0000259" key="1">
    <source>
        <dbReference type="PROSITE" id="PS50089"/>
    </source>
</evidence>
<sequence>MTTTTITTTTEARRGLAATLLARRGSVYLNTSATAPAQTPSVDSLAGITLLEADLLERGFLLSDGLRQALARSTDAELVTAGRALLSDIDAALGADRDHTPLFRSFPASTPSDTLSFYVDRVLSLLLQAPEQPCILCGSNDTVHAVAPCAHLVCTTCFDGADFSACPICHRRIDTDDPFLRPQHHRPTAGTRRALPDRLRVLNYGGSLTDRTADAAAELAGLLSRTGALSPQDTDDLTTLLDEAGDRTDVSWLPESIPGRETKARVLAWLLDEPDQYLNVLPAVIARITTATDVLRLVAVRSGGDAGLVTPTRFTAIPRPLRRALLEALNRLDVTLVAEDIDRHAQAWKHLAERLHPFEYAPRYPNAALAFAALRETTLTDDTLSRTLRATARTVPVANTNRPKVAIALWSTQVETALAKGDVKSVLPLLTQRPGEFLRRLDHVLRLAGTDQATLVLDALERVVPHVAPAVVLSALGEIRTRTRKGAERVFFPKGGNAKAHIVADERAPLAGAVVDRAVSILTGEILRRAGQLTQVDTAVVDAGLDGVIAPFAERTASRALVTLPRGSELPLPDGRTVRFFLHWMESDTSGRTDLDLSAAMFNDAWEHVGTCDYTRLRFAGSAAVHSGDLTSAPAPKGASEFVDLDLDQLAAAGVRYLVAVVFSYNNVAFDDLADAFAGFMSRDEDGNIGAVFDPRQVEQRFDLTGQSRASVPLLIDVKGRTMRWLDVVRGVTGTNHAVHRHASDLATLGQGLTSLFTSGARVGLGELATWQAASRARTVVVRHLDGSTTTYRRGPEETTMAFAARIGTPHADDGLDLDLADVHLAYLVRGDLTVTEGGEAYALYPAGLDARQVRLLGASDLVSALAPQ</sequence>
<feature type="domain" description="RING-type" evidence="1">
    <location>
        <begin position="134"/>
        <end position="170"/>
    </location>
</feature>
<evidence type="ECO:0000313" key="2">
    <source>
        <dbReference type="EMBL" id="GAA3712096.1"/>
    </source>
</evidence>